<evidence type="ECO:0000256" key="4">
    <source>
        <dbReference type="ARBA" id="ARBA00023295"/>
    </source>
</evidence>
<dbReference type="PANTHER" id="PTHR45708">
    <property type="entry name" value="ENDOCHITINASE"/>
    <property type="match status" value="1"/>
</dbReference>
<dbReference type="InterPro" id="IPR036116">
    <property type="entry name" value="FN3_sf"/>
</dbReference>
<dbReference type="CDD" id="cd00063">
    <property type="entry name" value="FN3"/>
    <property type="match status" value="1"/>
</dbReference>
<proteinExistence type="inferred from homology"/>
<dbReference type="EMBL" id="CQBK01000037">
    <property type="protein sequence ID" value="CNI55085.1"/>
    <property type="molecule type" value="Genomic_DNA"/>
</dbReference>
<dbReference type="InterPro" id="IPR017853">
    <property type="entry name" value="GH"/>
</dbReference>
<dbReference type="InterPro" id="IPR036573">
    <property type="entry name" value="CBM_sf_5/12"/>
</dbReference>
<dbReference type="EC" id="3.2.1.14" evidence="2"/>
<evidence type="ECO:0000259" key="6">
    <source>
        <dbReference type="PROSITE" id="PS50853"/>
    </source>
</evidence>
<dbReference type="InterPro" id="IPR001579">
    <property type="entry name" value="Glyco_hydro_18_chit_AS"/>
</dbReference>
<feature type="domain" description="GH18" evidence="7">
    <location>
        <begin position="20"/>
        <end position="327"/>
    </location>
</feature>
<keyword evidence="3 5" id="KW-0378">Hydrolase</keyword>
<comment type="similarity">
    <text evidence="1">Belongs to the glycosyl hydrolase 18 family. Chitinase class II subfamily.</text>
</comment>
<dbReference type="Pfam" id="PF00704">
    <property type="entry name" value="Glyco_hydro_18"/>
    <property type="match status" value="1"/>
</dbReference>
<evidence type="ECO:0000259" key="7">
    <source>
        <dbReference type="PROSITE" id="PS51910"/>
    </source>
</evidence>
<dbReference type="SMART" id="SM00060">
    <property type="entry name" value="FN3"/>
    <property type="match status" value="1"/>
</dbReference>
<sequence length="474" mass="53237">MSKKNSKKSPVQRVDIKDKKIFMGFWHNWTSYPANGYKYGQSTNIPLADIPKEFNVIAVAFMKGSGIPTFRPYIGSDEQFRTQVDKLHSEGRSVLISLGGADAEISLTSQDEAAFVAEIKRLVDVYGFDGLDIDLEQTAISSKENSTVIPRALKTVKDYYANLGQHFIISMAPEFPHLNIGGEFVPYIEALEGYYDFIAPQYYNQNGAGVWVDEITPPMTLRQNDDTRKEDFLYFLTESLVLGTRTYIKIPANKLVMGLPANNDAADNGYVIDKKDVHNAFARLDAAGLSIRGLMTWSIDWDNGKDVQGKSYNWEFKTRYASLANNDDGSSNNNLPLAPYNLIQTSKAANSLELSWQHTLNVNSISYYSIFRDGNKVGTSANTTFTDTGLEPNKQYIYKVSATDSKGQISDFSTVVTATTLTTSLSVWEKDQWYNDNDSVRHNAENYICVMQHTSNPFWSPDQATTLWQLAVQR</sequence>
<dbReference type="InterPro" id="IPR050542">
    <property type="entry name" value="Glycosyl_Hydrlase18_Chitinase"/>
</dbReference>
<dbReference type="InterPro" id="IPR001223">
    <property type="entry name" value="Glyco_hydro18_cat"/>
</dbReference>
<keyword evidence="4 5" id="KW-0326">Glycosidase</keyword>
<evidence type="ECO:0000256" key="2">
    <source>
        <dbReference type="ARBA" id="ARBA00012729"/>
    </source>
</evidence>
<feature type="domain" description="Fibronectin type-III" evidence="6">
    <location>
        <begin position="338"/>
        <end position="423"/>
    </location>
</feature>
<dbReference type="SUPFAM" id="SSF51445">
    <property type="entry name" value="(Trans)glycosidases"/>
    <property type="match status" value="1"/>
</dbReference>
<dbReference type="SUPFAM" id="SSF51055">
    <property type="entry name" value="Carbohydrate binding domain"/>
    <property type="match status" value="1"/>
</dbReference>
<dbReference type="InterPro" id="IPR011583">
    <property type="entry name" value="Chitinase_II/V-like_cat"/>
</dbReference>
<dbReference type="RefSeq" id="WP_025381401.1">
    <property type="nucleotide sequence ID" value="NZ_CABIHS010000182.1"/>
</dbReference>
<protein>
    <recommendedName>
        <fullName evidence="2">chitinase</fullName>
        <ecNumber evidence="2">3.2.1.14</ecNumber>
    </recommendedName>
</protein>
<dbReference type="CDD" id="cd12214">
    <property type="entry name" value="ChiA1_BD"/>
    <property type="match status" value="1"/>
</dbReference>
<dbReference type="Pfam" id="PF00041">
    <property type="entry name" value="fn3"/>
    <property type="match status" value="1"/>
</dbReference>
<evidence type="ECO:0000313" key="11">
    <source>
        <dbReference type="Proteomes" id="UP000038204"/>
    </source>
</evidence>
<dbReference type="Gene3D" id="2.60.40.10">
    <property type="entry name" value="Immunoglobulins"/>
    <property type="match status" value="1"/>
</dbReference>
<accession>A0A0T9RBU6</accession>
<evidence type="ECO:0000256" key="5">
    <source>
        <dbReference type="RuleBase" id="RU000489"/>
    </source>
</evidence>
<dbReference type="AlphaFoldDB" id="A0A0T9RBU6"/>
<dbReference type="GeneID" id="96662807"/>
<keyword evidence="10" id="KW-1185">Reference proteome</keyword>
<organism evidence="9 11">
    <name type="scientific">Yersinia similis</name>
    <dbReference type="NCBI Taxonomy" id="367190"/>
    <lineage>
        <taxon>Bacteria</taxon>
        <taxon>Pseudomonadati</taxon>
        <taxon>Pseudomonadota</taxon>
        <taxon>Gammaproteobacteria</taxon>
        <taxon>Enterobacterales</taxon>
        <taxon>Yersiniaceae</taxon>
        <taxon>Yersinia</taxon>
    </lineage>
</organism>
<dbReference type="Gene3D" id="3.20.20.80">
    <property type="entry name" value="Glycosidases"/>
    <property type="match status" value="1"/>
</dbReference>
<evidence type="ECO:0000256" key="1">
    <source>
        <dbReference type="ARBA" id="ARBA00009121"/>
    </source>
</evidence>
<gene>
    <name evidence="9" type="primary">chiD</name>
    <name evidence="8" type="ORF">BF17_03990</name>
    <name evidence="9" type="ORF">ERS008667_03708</name>
</gene>
<dbReference type="PATRIC" id="fig|367190.3.peg.735"/>
<reference evidence="9 11" key="2">
    <citation type="submission" date="2015-03" db="EMBL/GenBank/DDBJ databases">
        <authorList>
            <person name="Murphy D."/>
        </authorList>
    </citation>
    <scope>NUCLEOTIDE SEQUENCE [LARGE SCALE GENOMIC DNA]</scope>
    <source>
        <strain evidence="9 11">Y233</strain>
    </source>
</reference>
<dbReference type="PROSITE" id="PS01095">
    <property type="entry name" value="GH18_1"/>
    <property type="match status" value="1"/>
</dbReference>
<dbReference type="PROSITE" id="PS51910">
    <property type="entry name" value="GH18_2"/>
    <property type="match status" value="1"/>
</dbReference>
<dbReference type="SUPFAM" id="SSF49265">
    <property type="entry name" value="Fibronectin type III"/>
    <property type="match status" value="1"/>
</dbReference>
<dbReference type="GO" id="GO:0030246">
    <property type="term" value="F:carbohydrate binding"/>
    <property type="evidence" value="ECO:0007669"/>
    <property type="project" value="InterPro"/>
</dbReference>
<dbReference type="EMBL" id="CP007230">
    <property type="protein sequence ID" value="AHK18600.1"/>
    <property type="molecule type" value="Genomic_DNA"/>
</dbReference>
<evidence type="ECO:0000313" key="9">
    <source>
        <dbReference type="EMBL" id="CNI55085.1"/>
    </source>
</evidence>
<dbReference type="Proteomes" id="UP000019439">
    <property type="component" value="Chromosome"/>
</dbReference>
<dbReference type="GO" id="GO:0005975">
    <property type="term" value="P:carbohydrate metabolic process"/>
    <property type="evidence" value="ECO:0007669"/>
    <property type="project" value="InterPro"/>
</dbReference>
<name>A0A0T9RBU6_9GAMM</name>
<evidence type="ECO:0000313" key="10">
    <source>
        <dbReference type="Proteomes" id="UP000019439"/>
    </source>
</evidence>
<dbReference type="PROSITE" id="PS50853">
    <property type="entry name" value="FN3"/>
    <property type="match status" value="1"/>
</dbReference>
<evidence type="ECO:0000313" key="8">
    <source>
        <dbReference type="EMBL" id="AHK18600.1"/>
    </source>
</evidence>
<dbReference type="SMART" id="SM00636">
    <property type="entry name" value="Glyco_18"/>
    <property type="match status" value="1"/>
</dbReference>
<reference evidence="8 10" key="1">
    <citation type="journal article" date="2014" name="Genome Announc.">
        <title>Genome Sequence of Yersinia similis Y228T, a Member of the Yersinia pseudotuberculosis Complex.</title>
        <authorList>
            <person name="Sprague L.D."/>
            <person name="Neubauer H."/>
        </authorList>
    </citation>
    <scope>NUCLEOTIDE SEQUENCE [LARGE SCALE GENOMIC DNA]</scope>
    <source>
        <strain evidence="8 10">228</strain>
    </source>
</reference>
<dbReference type="KEGG" id="ysi:BF17_03990"/>
<dbReference type="InterPro" id="IPR013783">
    <property type="entry name" value="Ig-like_fold"/>
</dbReference>
<dbReference type="PANTHER" id="PTHR45708:SF49">
    <property type="entry name" value="ENDOCHITINASE"/>
    <property type="match status" value="1"/>
</dbReference>
<dbReference type="Proteomes" id="UP000038204">
    <property type="component" value="Unassembled WGS sequence"/>
</dbReference>
<dbReference type="GO" id="GO:0008061">
    <property type="term" value="F:chitin binding"/>
    <property type="evidence" value="ECO:0007669"/>
    <property type="project" value="InterPro"/>
</dbReference>
<dbReference type="InterPro" id="IPR003961">
    <property type="entry name" value="FN3_dom"/>
</dbReference>
<evidence type="ECO:0000256" key="3">
    <source>
        <dbReference type="ARBA" id="ARBA00022801"/>
    </source>
</evidence>
<dbReference type="GO" id="GO:0008843">
    <property type="term" value="F:endochitinase activity"/>
    <property type="evidence" value="ECO:0007669"/>
    <property type="project" value="UniProtKB-EC"/>
</dbReference>
<dbReference type="GO" id="GO:0005576">
    <property type="term" value="C:extracellular region"/>
    <property type="evidence" value="ECO:0007669"/>
    <property type="project" value="InterPro"/>
</dbReference>
<dbReference type="Gene3D" id="2.10.10.20">
    <property type="entry name" value="Carbohydrate-binding module superfamily 5/12"/>
    <property type="match status" value="1"/>
</dbReference>